<dbReference type="Proteomes" id="UP001295794">
    <property type="component" value="Unassembled WGS sequence"/>
</dbReference>
<gene>
    <name evidence="1" type="ORF">MYCIT1_LOCUS7722</name>
</gene>
<evidence type="ECO:0000313" key="1">
    <source>
        <dbReference type="EMBL" id="CAK5266150.1"/>
    </source>
</evidence>
<dbReference type="Gene3D" id="3.80.10.10">
    <property type="entry name" value="Ribonuclease Inhibitor"/>
    <property type="match status" value="1"/>
</dbReference>
<organism evidence="1 2">
    <name type="scientific">Mycena citricolor</name>
    <dbReference type="NCBI Taxonomy" id="2018698"/>
    <lineage>
        <taxon>Eukaryota</taxon>
        <taxon>Fungi</taxon>
        <taxon>Dikarya</taxon>
        <taxon>Basidiomycota</taxon>
        <taxon>Agaricomycotina</taxon>
        <taxon>Agaricomycetes</taxon>
        <taxon>Agaricomycetidae</taxon>
        <taxon>Agaricales</taxon>
        <taxon>Marasmiineae</taxon>
        <taxon>Mycenaceae</taxon>
        <taxon>Mycena</taxon>
    </lineage>
</organism>
<protein>
    <submittedName>
        <fullName evidence="1">Uncharacterized protein</fullName>
    </submittedName>
</protein>
<dbReference type="SUPFAM" id="SSF52047">
    <property type="entry name" value="RNI-like"/>
    <property type="match status" value="1"/>
</dbReference>
<proteinExistence type="predicted"/>
<reference evidence="1" key="1">
    <citation type="submission" date="2023-11" db="EMBL/GenBank/DDBJ databases">
        <authorList>
            <person name="De Vega J J."/>
            <person name="De Vega J J."/>
        </authorList>
    </citation>
    <scope>NUCLEOTIDE SEQUENCE</scope>
</reference>
<keyword evidence="2" id="KW-1185">Reference proteome</keyword>
<name>A0AAD2H122_9AGAR</name>
<accession>A0AAD2H122</accession>
<dbReference type="EMBL" id="CAVNYO010000108">
    <property type="protein sequence ID" value="CAK5266150.1"/>
    <property type="molecule type" value="Genomic_DNA"/>
</dbReference>
<comment type="caution">
    <text evidence="1">The sequence shown here is derived from an EMBL/GenBank/DDBJ whole genome shotgun (WGS) entry which is preliminary data.</text>
</comment>
<dbReference type="InterPro" id="IPR032675">
    <property type="entry name" value="LRR_dom_sf"/>
</dbReference>
<evidence type="ECO:0000313" key="2">
    <source>
        <dbReference type="Proteomes" id="UP001295794"/>
    </source>
</evidence>
<dbReference type="AlphaFoldDB" id="A0AAD2H122"/>
<sequence length="494" mass="54173">MHPALEVAEIRNLICEAVERDELKGLLAVLAQTCRAFFQPAIEALWASVELGDWLRYTMPEDVWDAGLDSRILSPRRDIVPQDWTRSVIYGTCIRDLACPSSGGSALDVAQALGAILTCPPPGTCLVSLKSLTWHQNNLTAMRPFLGPKLTSLHIWSPCLEGSTGENMLFLSEVSHRFAKTMRDVGLHFDTSDDDGPADLLSSAFAGYEDLRSASAHLANQRTLVCLGALPRLQSLSTTFVTNIEDLAMLSVDTAFFPALEMLDLQSVTQAEAILFLSTLTRSPLSALGLGLKELVLNSAFENLISTVRSCPASELRILDISSSDHPEGGDLWSLGLLCSPFFSSLTRIYIKSHVGFDITNDSLSALAQNLPRLLDLWLWTADPGGKLVTLPCLATFAEHCRSLRTLKIPLDARDAPRASSLLVSPPFPRQMALRELMVLKAGIEHPSDVAAYLNMLFGALTTITTRADERDGASYDGADEDSWTRSYWREVHR</sequence>